<accession>A0ABR7DZ93</accession>
<name>A0ABR7DZ93_9BACT</name>
<sequence length="138" mass="15278">MNLTKTLFGILIVTAGYSFIPCIQTRIFASGSNELCNVVSSSKVYLKGSLSTPTTRSVFQPIEVFQEDKTLMIYYLCELGEIEISLSNEQGSIVYSKKVSISKSTQTLIRLNDFSSGNYTIKLKNVEGEELSGLINIK</sequence>
<proteinExistence type="predicted"/>
<evidence type="ECO:0000313" key="2">
    <source>
        <dbReference type="Proteomes" id="UP000644010"/>
    </source>
</evidence>
<dbReference type="InterPro" id="IPR021638">
    <property type="entry name" value="DUF3244"/>
</dbReference>
<dbReference type="Proteomes" id="UP000644010">
    <property type="component" value="Unassembled WGS sequence"/>
</dbReference>
<organism evidence="1 2">
    <name type="scientific">Parabacteroides segnis</name>
    <dbReference type="NCBI Taxonomy" id="2763058"/>
    <lineage>
        <taxon>Bacteria</taxon>
        <taxon>Pseudomonadati</taxon>
        <taxon>Bacteroidota</taxon>
        <taxon>Bacteroidia</taxon>
        <taxon>Bacteroidales</taxon>
        <taxon>Tannerellaceae</taxon>
        <taxon>Parabacteroides</taxon>
    </lineage>
</organism>
<comment type="caution">
    <text evidence="1">The sequence shown here is derived from an EMBL/GenBank/DDBJ whole genome shotgun (WGS) entry which is preliminary data.</text>
</comment>
<reference evidence="1 2" key="1">
    <citation type="submission" date="2020-08" db="EMBL/GenBank/DDBJ databases">
        <title>Genome public.</title>
        <authorList>
            <person name="Liu C."/>
            <person name="Sun Q."/>
        </authorList>
    </citation>
    <scope>NUCLEOTIDE SEQUENCE [LARGE SCALE GENOMIC DNA]</scope>
    <source>
        <strain evidence="1 2">BX2</strain>
    </source>
</reference>
<gene>
    <name evidence="1" type="ORF">H8S77_07870</name>
</gene>
<protein>
    <submittedName>
        <fullName evidence="1">DUF3244 domain-containing protein</fullName>
    </submittedName>
</protein>
<dbReference type="RefSeq" id="WP_186958955.1">
    <property type="nucleotide sequence ID" value="NZ_JACOOI010000006.1"/>
</dbReference>
<keyword evidence="2" id="KW-1185">Reference proteome</keyword>
<dbReference type="Gene3D" id="2.60.40.3080">
    <property type="match status" value="1"/>
</dbReference>
<dbReference type="EMBL" id="JACOOI010000006">
    <property type="protein sequence ID" value="MBC5642802.1"/>
    <property type="molecule type" value="Genomic_DNA"/>
</dbReference>
<evidence type="ECO:0000313" key="1">
    <source>
        <dbReference type="EMBL" id="MBC5642802.1"/>
    </source>
</evidence>
<dbReference type="Pfam" id="PF11589">
    <property type="entry name" value="DUF3244"/>
    <property type="match status" value="1"/>
</dbReference>